<evidence type="ECO:0000256" key="6">
    <source>
        <dbReference type="ARBA" id="ARBA00023163"/>
    </source>
</evidence>
<dbReference type="GO" id="GO:0043565">
    <property type="term" value="F:sequence-specific DNA binding"/>
    <property type="evidence" value="ECO:0007669"/>
    <property type="project" value="InterPro"/>
</dbReference>
<dbReference type="PANTHER" id="PTHR45680:SF29">
    <property type="entry name" value="NUCLEAR HORMONE RECEPTOR FAMILY"/>
    <property type="match status" value="1"/>
</dbReference>
<dbReference type="EMBL" id="AZBU02000007">
    <property type="protein sequence ID" value="TKR70833.1"/>
    <property type="molecule type" value="Genomic_DNA"/>
</dbReference>
<evidence type="ECO:0000256" key="5">
    <source>
        <dbReference type="ARBA" id="ARBA00023125"/>
    </source>
</evidence>
<reference evidence="10 11" key="2">
    <citation type="journal article" date="2019" name="G3 (Bethesda)">
        <title>Hybrid Assembly of the Genome of the Entomopathogenic Nematode Steinernema carpocapsae Identifies the X-Chromosome.</title>
        <authorList>
            <person name="Serra L."/>
            <person name="Macchietto M."/>
            <person name="Macias-Munoz A."/>
            <person name="McGill C.J."/>
            <person name="Rodriguez I.M."/>
            <person name="Rodriguez B."/>
            <person name="Murad R."/>
            <person name="Mortazavi A."/>
        </authorList>
    </citation>
    <scope>NUCLEOTIDE SEQUENCE [LARGE SCALE GENOMIC DNA]</scope>
    <source>
        <strain evidence="10 11">ALL</strain>
    </source>
</reference>
<protein>
    <recommendedName>
        <fullName evidence="9">Nuclear receptor domain-containing protein</fullName>
    </recommendedName>
</protein>
<evidence type="ECO:0000256" key="4">
    <source>
        <dbReference type="ARBA" id="ARBA00023015"/>
    </source>
</evidence>
<evidence type="ECO:0000313" key="11">
    <source>
        <dbReference type="Proteomes" id="UP000298663"/>
    </source>
</evidence>
<dbReference type="InterPro" id="IPR001628">
    <property type="entry name" value="Znf_hrmn_rcpt"/>
</dbReference>
<dbReference type="Pfam" id="PF00105">
    <property type="entry name" value="zf-C4"/>
    <property type="match status" value="1"/>
</dbReference>
<dbReference type="SMART" id="SM00399">
    <property type="entry name" value="ZnF_C4"/>
    <property type="match status" value="1"/>
</dbReference>
<evidence type="ECO:0000256" key="1">
    <source>
        <dbReference type="ARBA" id="ARBA00022723"/>
    </source>
</evidence>
<name>A0A4U5MPF2_STECR</name>
<keyword evidence="7" id="KW-0675">Receptor</keyword>
<dbReference type="SUPFAM" id="SSF57716">
    <property type="entry name" value="Glucocorticoid receptor-like (DNA-binding domain)"/>
    <property type="match status" value="1"/>
</dbReference>
<evidence type="ECO:0000256" key="2">
    <source>
        <dbReference type="ARBA" id="ARBA00022771"/>
    </source>
</evidence>
<evidence type="ECO:0000256" key="7">
    <source>
        <dbReference type="ARBA" id="ARBA00023170"/>
    </source>
</evidence>
<keyword evidence="2" id="KW-0863">Zinc-finger</keyword>
<keyword evidence="4" id="KW-0805">Transcription regulation</keyword>
<keyword evidence="1" id="KW-0479">Metal-binding</keyword>
<feature type="domain" description="Nuclear receptor" evidence="9">
    <location>
        <begin position="18"/>
        <end position="95"/>
    </location>
</feature>
<evidence type="ECO:0000313" key="10">
    <source>
        <dbReference type="EMBL" id="TKR70833.1"/>
    </source>
</evidence>
<keyword evidence="5" id="KW-0238">DNA-binding</keyword>
<keyword evidence="8" id="KW-0539">Nucleus</keyword>
<dbReference type="AlphaFoldDB" id="A0A4U5MPF2"/>
<dbReference type="Gene3D" id="3.30.50.10">
    <property type="entry name" value="Erythroid Transcription Factor GATA-1, subunit A"/>
    <property type="match status" value="1"/>
</dbReference>
<dbReference type="GO" id="GO:0008270">
    <property type="term" value="F:zinc ion binding"/>
    <property type="evidence" value="ECO:0007669"/>
    <property type="project" value="UniProtKB-KW"/>
</dbReference>
<evidence type="ECO:0000256" key="3">
    <source>
        <dbReference type="ARBA" id="ARBA00022833"/>
    </source>
</evidence>
<organism evidence="10 11">
    <name type="scientific">Steinernema carpocapsae</name>
    <name type="common">Entomopathogenic nematode</name>
    <dbReference type="NCBI Taxonomy" id="34508"/>
    <lineage>
        <taxon>Eukaryota</taxon>
        <taxon>Metazoa</taxon>
        <taxon>Ecdysozoa</taxon>
        <taxon>Nematoda</taxon>
        <taxon>Chromadorea</taxon>
        <taxon>Rhabditida</taxon>
        <taxon>Tylenchina</taxon>
        <taxon>Panagrolaimomorpha</taxon>
        <taxon>Strongyloidoidea</taxon>
        <taxon>Steinernematidae</taxon>
        <taxon>Steinernema</taxon>
    </lineage>
</organism>
<dbReference type="InterPro" id="IPR013088">
    <property type="entry name" value="Znf_NHR/GATA"/>
</dbReference>
<sequence>MAFEEQATDSKQPMATTMDFCKGCIRKADVSYNYGGLSCRGCAAFFRRFVRNDIVLKCKQIIELCTRPSEGDFTCKKCRLDRCVNLGMMPKCMPPLTFPSQSSFQLSETKKANVTHASVSNIGSNGSTVKAAYQCRAPVNPDLNKHTGTSGSKNFFSLQMQPIMYHHELKLYHHMLDITPIIGGLNRTFKEAIFKNSFQLYTVFAHHLINSRQKHRRPNTSYVIEHRCFDIILIIIHSNDFDKHNLSWQEPFSRLKEVWKEIDAYFKFKGQDESSWGELIMLLSELQSRRNQYVEVVNMVTFIRGREGIMKQVETKDSFDKCNTDFLREN</sequence>
<accession>A0A4U5MPF2</accession>
<dbReference type="Proteomes" id="UP000298663">
    <property type="component" value="Unassembled WGS sequence"/>
</dbReference>
<dbReference type="OrthoDB" id="10018779at2759"/>
<dbReference type="STRING" id="34508.A0A4U5MPF2"/>
<keyword evidence="6" id="KW-0804">Transcription</keyword>
<evidence type="ECO:0000256" key="8">
    <source>
        <dbReference type="ARBA" id="ARBA00023242"/>
    </source>
</evidence>
<dbReference type="PANTHER" id="PTHR45680">
    <property type="entry name" value="NUCLEAR HORMONE RECEPTOR FAMILY"/>
    <property type="match status" value="1"/>
</dbReference>
<dbReference type="InterPro" id="IPR051152">
    <property type="entry name" value="C.elegans_Orphan_NR"/>
</dbReference>
<keyword evidence="11" id="KW-1185">Reference proteome</keyword>
<dbReference type="PROSITE" id="PS00031">
    <property type="entry name" value="NUCLEAR_REC_DBD_1"/>
    <property type="match status" value="1"/>
</dbReference>
<keyword evidence="3" id="KW-0862">Zinc</keyword>
<evidence type="ECO:0000259" key="9">
    <source>
        <dbReference type="PROSITE" id="PS51030"/>
    </source>
</evidence>
<comment type="caution">
    <text evidence="10">The sequence shown here is derived from an EMBL/GenBank/DDBJ whole genome shotgun (WGS) entry which is preliminary data.</text>
</comment>
<reference evidence="10 11" key="1">
    <citation type="journal article" date="2015" name="Genome Biol.">
        <title>Comparative genomics of Steinernema reveals deeply conserved gene regulatory networks.</title>
        <authorList>
            <person name="Dillman A.R."/>
            <person name="Macchietto M."/>
            <person name="Porter C.F."/>
            <person name="Rogers A."/>
            <person name="Williams B."/>
            <person name="Antoshechkin I."/>
            <person name="Lee M.M."/>
            <person name="Goodwin Z."/>
            <person name="Lu X."/>
            <person name="Lewis E.E."/>
            <person name="Goodrich-Blair H."/>
            <person name="Stock S.P."/>
            <person name="Adams B.J."/>
            <person name="Sternberg P.W."/>
            <person name="Mortazavi A."/>
        </authorList>
    </citation>
    <scope>NUCLEOTIDE SEQUENCE [LARGE SCALE GENOMIC DNA]</scope>
    <source>
        <strain evidence="10 11">ALL</strain>
    </source>
</reference>
<proteinExistence type="predicted"/>
<dbReference type="PROSITE" id="PS51030">
    <property type="entry name" value="NUCLEAR_REC_DBD_2"/>
    <property type="match status" value="1"/>
</dbReference>
<gene>
    <name evidence="10" type="ORF">L596_022807</name>
</gene>
<dbReference type="GO" id="GO:0003700">
    <property type="term" value="F:DNA-binding transcription factor activity"/>
    <property type="evidence" value="ECO:0007669"/>
    <property type="project" value="InterPro"/>
</dbReference>